<sequence>MKGSAQEKALLKKYRDGECTPAEKLRVEQWLVGLGRQDIPEVSSVSEKNILKTARKEVLKQTGTPRGRTVTMFRYASVAAMLVFIPLAYLFYNQLYKPQTPAEQRFSTLPGQQKIIVLPDSTEVTLNSSSSLAVGGSYNQKYRRVTLSGEAYFRVKHDKQRPFIVSTGKLQTQVLGTEFNVHAYTDEANIKVAVVQGRVKVSEQQNGVTKQLGDVLTHNLMLSYDVNSRRHVTTTADAEKLSAWKKGELYFEETGIQEIVKALSRRYNQGIELADAPLANCKYTISFSSGDALPKVLTVLGQLSGITYQTTQNKIIIHAKNCH</sequence>
<dbReference type="Proteomes" id="UP001500582">
    <property type="component" value="Unassembled WGS sequence"/>
</dbReference>
<keyword evidence="1" id="KW-1133">Transmembrane helix</keyword>
<evidence type="ECO:0000313" key="5">
    <source>
        <dbReference type="Proteomes" id="UP001500582"/>
    </source>
</evidence>
<dbReference type="InterPro" id="IPR032508">
    <property type="entry name" value="FecR_C"/>
</dbReference>
<feature type="domain" description="FecR protein" evidence="2">
    <location>
        <begin position="105"/>
        <end position="200"/>
    </location>
</feature>
<name>A0ABP8GBG9_9SPHI</name>
<gene>
    <name evidence="4" type="ORF">GCM10023149_20950</name>
</gene>
<dbReference type="Pfam" id="PF04773">
    <property type="entry name" value="FecR"/>
    <property type="match status" value="1"/>
</dbReference>
<dbReference type="Pfam" id="PF16344">
    <property type="entry name" value="FecR_C"/>
    <property type="match status" value="1"/>
</dbReference>
<evidence type="ECO:0000259" key="2">
    <source>
        <dbReference type="Pfam" id="PF04773"/>
    </source>
</evidence>
<accession>A0ABP8GBG9</accession>
<evidence type="ECO:0000313" key="4">
    <source>
        <dbReference type="EMBL" id="GAA4321203.1"/>
    </source>
</evidence>
<evidence type="ECO:0000259" key="3">
    <source>
        <dbReference type="Pfam" id="PF16344"/>
    </source>
</evidence>
<dbReference type="InterPro" id="IPR012373">
    <property type="entry name" value="Ferrdict_sens_TM"/>
</dbReference>
<comment type="caution">
    <text evidence="4">The sequence shown here is derived from an EMBL/GenBank/DDBJ whole genome shotgun (WGS) entry which is preliminary data.</text>
</comment>
<feature type="domain" description="Protein FecR C-terminal" evidence="3">
    <location>
        <begin position="249"/>
        <end position="317"/>
    </location>
</feature>
<reference evidence="5" key="1">
    <citation type="journal article" date="2019" name="Int. J. Syst. Evol. Microbiol.">
        <title>The Global Catalogue of Microorganisms (GCM) 10K type strain sequencing project: providing services to taxonomists for standard genome sequencing and annotation.</title>
        <authorList>
            <consortium name="The Broad Institute Genomics Platform"/>
            <consortium name="The Broad Institute Genome Sequencing Center for Infectious Disease"/>
            <person name="Wu L."/>
            <person name="Ma J."/>
        </authorList>
    </citation>
    <scope>NUCLEOTIDE SEQUENCE [LARGE SCALE GENOMIC DNA]</scope>
    <source>
        <strain evidence="5">JCM 17705</strain>
    </source>
</reference>
<evidence type="ECO:0000256" key="1">
    <source>
        <dbReference type="SAM" id="Phobius"/>
    </source>
</evidence>
<dbReference type="InterPro" id="IPR006860">
    <property type="entry name" value="FecR"/>
</dbReference>
<protein>
    <submittedName>
        <fullName evidence="4">FecR family protein</fullName>
    </submittedName>
</protein>
<keyword evidence="1" id="KW-0472">Membrane</keyword>
<organism evidence="4 5">
    <name type="scientific">Mucilaginibacter gynuensis</name>
    <dbReference type="NCBI Taxonomy" id="1302236"/>
    <lineage>
        <taxon>Bacteria</taxon>
        <taxon>Pseudomonadati</taxon>
        <taxon>Bacteroidota</taxon>
        <taxon>Sphingobacteriia</taxon>
        <taxon>Sphingobacteriales</taxon>
        <taxon>Sphingobacteriaceae</taxon>
        <taxon>Mucilaginibacter</taxon>
    </lineage>
</organism>
<dbReference type="PIRSF" id="PIRSF018266">
    <property type="entry name" value="FecR"/>
    <property type="match status" value="1"/>
</dbReference>
<dbReference type="EMBL" id="BAABFT010000004">
    <property type="protein sequence ID" value="GAA4321203.1"/>
    <property type="molecule type" value="Genomic_DNA"/>
</dbReference>
<dbReference type="PANTHER" id="PTHR30273">
    <property type="entry name" value="PERIPLASMIC SIGNAL SENSOR AND SIGMA FACTOR ACTIVATOR FECR-RELATED"/>
    <property type="match status" value="1"/>
</dbReference>
<feature type="transmembrane region" description="Helical" evidence="1">
    <location>
        <begin position="72"/>
        <end position="92"/>
    </location>
</feature>
<dbReference type="PANTHER" id="PTHR30273:SF2">
    <property type="entry name" value="PROTEIN FECR"/>
    <property type="match status" value="1"/>
</dbReference>
<dbReference type="Gene3D" id="3.55.50.30">
    <property type="match status" value="1"/>
</dbReference>
<keyword evidence="5" id="KW-1185">Reference proteome</keyword>
<dbReference type="Gene3D" id="2.60.120.1440">
    <property type="match status" value="1"/>
</dbReference>
<keyword evidence="1" id="KW-0812">Transmembrane</keyword>
<proteinExistence type="predicted"/>